<dbReference type="UniPathway" id="UPA00219"/>
<reference evidence="9 10" key="1">
    <citation type="submission" date="2019-07" db="EMBL/GenBank/DDBJ databases">
        <title>Genomic Encyclopedia of Archaeal and Bacterial Type Strains, Phase II (KMG-II): from individual species to whole genera.</title>
        <authorList>
            <person name="Goeker M."/>
        </authorList>
    </citation>
    <scope>NUCLEOTIDE SEQUENCE [LARGE SCALE GENOMIC DNA]</scope>
    <source>
        <strain evidence="9 10">ATCC BAA-252</strain>
    </source>
</reference>
<dbReference type="EMBL" id="VLLF01000001">
    <property type="protein sequence ID" value="TWI92604.1"/>
    <property type="molecule type" value="Genomic_DNA"/>
</dbReference>
<dbReference type="PANTHER" id="PTHR41533:SF2">
    <property type="entry name" value="BLR7131 PROTEIN"/>
    <property type="match status" value="1"/>
</dbReference>
<comment type="caution">
    <text evidence="9">The sequence shown here is derived from an EMBL/GenBank/DDBJ whole genome shotgun (WGS) entry which is preliminary data.</text>
</comment>
<comment type="similarity">
    <text evidence="2">Belongs to the YkuD family.</text>
</comment>
<dbReference type="Pfam" id="PF01471">
    <property type="entry name" value="PG_binding_1"/>
    <property type="match status" value="1"/>
</dbReference>
<accession>A0A562TH93</accession>
<dbReference type="GO" id="GO:0004180">
    <property type="term" value="F:carboxypeptidase activity"/>
    <property type="evidence" value="ECO:0007669"/>
    <property type="project" value="UniProtKB-ARBA"/>
</dbReference>
<dbReference type="RefSeq" id="WP_145340141.1">
    <property type="nucleotide sequence ID" value="NZ_SMLY01000053.1"/>
</dbReference>
<evidence type="ECO:0000256" key="7">
    <source>
        <dbReference type="PROSITE-ProRule" id="PRU01373"/>
    </source>
</evidence>
<keyword evidence="5 7" id="KW-0573">Peptidoglycan synthesis</keyword>
<feature type="domain" description="L,D-TPase catalytic" evidence="8">
    <location>
        <begin position="206"/>
        <end position="385"/>
    </location>
</feature>
<evidence type="ECO:0000256" key="4">
    <source>
        <dbReference type="ARBA" id="ARBA00022960"/>
    </source>
</evidence>
<evidence type="ECO:0000313" key="9">
    <source>
        <dbReference type="EMBL" id="TWI92604.1"/>
    </source>
</evidence>
<keyword evidence="3" id="KW-0808">Transferase</keyword>
<feature type="active site" description="Nucleophile" evidence="7">
    <location>
        <position position="356"/>
    </location>
</feature>
<proteinExistence type="inferred from homology"/>
<dbReference type="GO" id="GO:0008360">
    <property type="term" value="P:regulation of cell shape"/>
    <property type="evidence" value="ECO:0007669"/>
    <property type="project" value="UniProtKB-UniRule"/>
</dbReference>
<dbReference type="OrthoDB" id="9778545at2"/>
<evidence type="ECO:0000259" key="8">
    <source>
        <dbReference type="PROSITE" id="PS52029"/>
    </source>
</evidence>
<dbReference type="AlphaFoldDB" id="A0A562TH93"/>
<evidence type="ECO:0000256" key="6">
    <source>
        <dbReference type="ARBA" id="ARBA00023316"/>
    </source>
</evidence>
<feature type="active site" description="Proton donor/acceptor" evidence="7">
    <location>
        <position position="337"/>
    </location>
</feature>
<dbReference type="InterPro" id="IPR002477">
    <property type="entry name" value="Peptidoglycan-bd-like"/>
</dbReference>
<dbReference type="InterPro" id="IPR036366">
    <property type="entry name" value="PGBDSf"/>
</dbReference>
<protein>
    <submittedName>
        <fullName evidence="9">Murein L,D-transpeptidase YcbB/YkuD</fullName>
    </submittedName>
</protein>
<keyword evidence="6 7" id="KW-0961">Cell wall biogenesis/degradation</keyword>
<dbReference type="InterPro" id="IPR005490">
    <property type="entry name" value="LD_TPept_cat_dom"/>
</dbReference>
<dbReference type="GO" id="GO:0009252">
    <property type="term" value="P:peptidoglycan biosynthetic process"/>
    <property type="evidence" value="ECO:0007669"/>
    <property type="project" value="UniProtKB-UniPathway"/>
</dbReference>
<dbReference type="CDD" id="cd16913">
    <property type="entry name" value="YkuD_like"/>
    <property type="match status" value="1"/>
</dbReference>
<dbReference type="GO" id="GO:0016740">
    <property type="term" value="F:transferase activity"/>
    <property type="evidence" value="ECO:0007669"/>
    <property type="project" value="UniProtKB-KW"/>
</dbReference>
<evidence type="ECO:0000256" key="5">
    <source>
        <dbReference type="ARBA" id="ARBA00022984"/>
    </source>
</evidence>
<keyword evidence="4 7" id="KW-0133">Cell shape</keyword>
<dbReference type="PANTHER" id="PTHR41533">
    <property type="entry name" value="L,D-TRANSPEPTIDASE HI_1667-RELATED"/>
    <property type="match status" value="1"/>
</dbReference>
<evidence type="ECO:0000256" key="2">
    <source>
        <dbReference type="ARBA" id="ARBA00005992"/>
    </source>
</evidence>
<evidence type="ECO:0000256" key="1">
    <source>
        <dbReference type="ARBA" id="ARBA00004752"/>
    </source>
</evidence>
<dbReference type="Gene3D" id="2.40.440.10">
    <property type="entry name" value="L,D-transpeptidase catalytic domain-like"/>
    <property type="match status" value="1"/>
</dbReference>
<organism evidence="9 10">
    <name type="scientific">Roseibium hamelinense</name>
    <dbReference type="NCBI Taxonomy" id="150831"/>
    <lineage>
        <taxon>Bacteria</taxon>
        <taxon>Pseudomonadati</taxon>
        <taxon>Pseudomonadota</taxon>
        <taxon>Alphaproteobacteria</taxon>
        <taxon>Hyphomicrobiales</taxon>
        <taxon>Stappiaceae</taxon>
        <taxon>Roseibium</taxon>
    </lineage>
</organism>
<comment type="pathway">
    <text evidence="1 7">Cell wall biogenesis; peptidoglycan biosynthesis.</text>
</comment>
<dbReference type="Gene3D" id="1.10.101.10">
    <property type="entry name" value="PGBD-like superfamily/PGBD"/>
    <property type="match status" value="1"/>
</dbReference>
<evidence type="ECO:0000313" key="10">
    <source>
        <dbReference type="Proteomes" id="UP000320593"/>
    </source>
</evidence>
<evidence type="ECO:0000256" key="3">
    <source>
        <dbReference type="ARBA" id="ARBA00022679"/>
    </source>
</evidence>
<dbReference type="InterPro" id="IPR052905">
    <property type="entry name" value="LD-transpeptidase_YkuD-like"/>
</dbReference>
<dbReference type="InterPro" id="IPR036365">
    <property type="entry name" value="PGBD-like_sf"/>
</dbReference>
<dbReference type="InterPro" id="IPR038063">
    <property type="entry name" value="Transpep_catalytic_dom"/>
</dbReference>
<dbReference type="SUPFAM" id="SSF47090">
    <property type="entry name" value="PGBD-like"/>
    <property type="match status" value="1"/>
</dbReference>
<dbReference type="Pfam" id="PF03734">
    <property type="entry name" value="YkuD"/>
    <property type="match status" value="1"/>
</dbReference>
<dbReference type="GO" id="GO:0071555">
    <property type="term" value="P:cell wall organization"/>
    <property type="evidence" value="ECO:0007669"/>
    <property type="project" value="UniProtKB-UniRule"/>
</dbReference>
<dbReference type="PROSITE" id="PS52029">
    <property type="entry name" value="LD_TPASE"/>
    <property type="match status" value="1"/>
</dbReference>
<dbReference type="SUPFAM" id="SSF141523">
    <property type="entry name" value="L,D-transpeptidase catalytic domain-like"/>
    <property type="match status" value="1"/>
</dbReference>
<dbReference type="Proteomes" id="UP000320593">
    <property type="component" value="Unassembled WGS sequence"/>
</dbReference>
<sequence length="441" mass="49933">MVTFRKQPDFLQTVLGSFKECSRSALLAFAALSASVIAPGVALAESPLEALRNYNQRVEWEDNFQSTVESLQAMKSGAPTLSPETANHIAVAIDQYSRIVQMGGWGTVSTEGRPIRIGARDKRVVELRQRLMASGDLEQTAGMSNTFDSYVDAGLRRFQLRHGLIPDGVLGQGTIEALNIPAQVRLRQLETNLVRLRSMSGFLGDRYVMVNIPAAEIEAVENGQVRSRHTAVVGKIDRQTPILTSKIYELNFNPYWTVPVSIIRKDLIPKMKEDPQYLQKNDIRILDWNSGDELSWQQIDWNTDEATKYRFRQDPGKINSLGSVRINFHNKHQVYLHDTPSKSLFGSDYRFHSSGCVRVQNVRELVTWLLQSTTPDWNRARVDEVIRTGAREDVKLKSTIPLYMTYVTAWANSDGVVHFREDIYNRDDLYSAAPVDTQARL</sequence>
<name>A0A562TH93_9HYPH</name>
<keyword evidence="10" id="KW-1185">Reference proteome</keyword>
<gene>
    <name evidence="9" type="ORF">JM93_00146</name>
</gene>